<dbReference type="AlphaFoldDB" id="A0A9D2EQI3"/>
<organism evidence="4 5">
    <name type="scientific">Candidatus Gemmiger excrementigallinarum</name>
    <dbReference type="NCBI Taxonomy" id="2838609"/>
    <lineage>
        <taxon>Bacteria</taxon>
        <taxon>Bacillati</taxon>
        <taxon>Bacillota</taxon>
        <taxon>Clostridia</taxon>
        <taxon>Eubacteriales</taxon>
        <taxon>Gemmiger</taxon>
    </lineage>
</organism>
<comment type="caution">
    <text evidence="4">The sequence shown here is derived from an EMBL/GenBank/DDBJ whole genome shotgun (WGS) entry which is preliminary data.</text>
</comment>
<keyword evidence="1" id="KW-0808">Transferase</keyword>
<dbReference type="EMBL" id="DXBP01000021">
    <property type="protein sequence ID" value="HIZ41537.1"/>
    <property type="molecule type" value="Genomic_DNA"/>
</dbReference>
<gene>
    <name evidence="4" type="ORF">H9811_03125</name>
</gene>
<dbReference type="Pfam" id="PF07804">
    <property type="entry name" value="HipA_C"/>
    <property type="match status" value="1"/>
</dbReference>
<dbReference type="InterPro" id="IPR012893">
    <property type="entry name" value="HipA-like_C"/>
</dbReference>
<proteinExistence type="predicted"/>
<accession>A0A9D2EQI3</accession>
<protein>
    <submittedName>
        <fullName evidence="4">HipA domain-containing protein</fullName>
    </submittedName>
</protein>
<dbReference type="Gene3D" id="3.30.200.120">
    <property type="match status" value="1"/>
</dbReference>
<sequence length="301" mass="34649">MIDFTNLPVRNKTYAGANGSKISVLYNNELYMLKFPAAPSINKNMSYANGCISEYLGSHIFAIVGIPVQETLLGTYTKNGKEKIVVACKDFTSGGLVLQDFASLKNTIIDSVHNGYGTELSDIIKTLEEQRAMDPQQLKDRFWDMFIVDALIGNWDRHNGNWGFLYDSRTDEISLAPVYDCGSCLFPQADEEIMKRTLEDPAELELRIFERPLSGIKENGQKIQYFKFISSLKNPDCNKALKRIVPRINMNQIYGLIETTPFLSELQRNFYRTMLRARKERILDFSLQKLRKRERLREQSR</sequence>
<dbReference type="GO" id="GO:0016301">
    <property type="term" value="F:kinase activity"/>
    <property type="evidence" value="ECO:0007669"/>
    <property type="project" value="UniProtKB-KW"/>
</dbReference>
<reference evidence="4" key="2">
    <citation type="submission" date="2021-04" db="EMBL/GenBank/DDBJ databases">
        <authorList>
            <person name="Gilroy R."/>
        </authorList>
    </citation>
    <scope>NUCLEOTIDE SEQUENCE</scope>
    <source>
        <strain evidence="4">ChiSxjej1B13-11774</strain>
    </source>
</reference>
<dbReference type="Proteomes" id="UP000824048">
    <property type="component" value="Unassembled WGS sequence"/>
</dbReference>
<evidence type="ECO:0000313" key="4">
    <source>
        <dbReference type="EMBL" id="HIZ41537.1"/>
    </source>
</evidence>
<name>A0A9D2EQI3_9FIRM</name>
<keyword evidence="2" id="KW-0418">Kinase</keyword>
<dbReference type="Gene3D" id="1.10.1070.20">
    <property type="match status" value="1"/>
</dbReference>
<evidence type="ECO:0000259" key="3">
    <source>
        <dbReference type="Pfam" id="PF07804"/>
    </source>
</evidence>
<evidence type="ECO:0000256" key="1">
    <source>
        <dbReference type="ARBA" id="ARBA00022679"/>
    </source>
</evidence>
<dbReference type="CDD" id="cd17792">
    <property type="entry name" value="CtkA"/>
    <property type="match status" value="1"/>
</dbReference>
<evidence type="ECO:0000256" key="2">
    <source>
        <dbReference type="ARBA" id="ARBA00022777"/>
    </source>
</evidence>
<evidence type="ECO:0000313" key="5">
    <source>
        <dbReference type="Proteomes" id="UP000824048"/>
    </source>
</evidence>
<reference evidence="4" key="1">
    <citation type="journal article" date="2021" name="PeerJ">
        <title>Extensive microbial diversity within the chicken gut microbiome revealed by metagenomics and culture.</title>
        <authorList>
            <person name="Gilroy R."/>
            <person name="Ravi A."/>
            <person name="Getino M."/>
            <person name="Pursley I."/>
            <person name="Horton D.L."/>
            <person name="Alikhan N.F."/>
            <person name="Baker D."/>
            <person name="Gharbi K."/>
            <person name="Hall N."/>
            <person name="Watson M."/>
            <person name="Adriaenssens E.M."/>
            <person name="Foster-Nyarko E."/>
            <person name="Jarju S."/>
            <person name="Secka A."/>
            <person name="Antonio M."/>
            <person name="Oren A."/>
            <person name="Chaudhuri R.R."/>
            <person name="La Ragione R."/>
            <person name="Hildebrand F."/>
            <person name="Pallen M.J."/>
        </authorList>
    </citation>
    <scope>NUCLEOTIDE SEQUENCE</scope>
    <source>
        <strain evidence="4">ChiSxjej1B13-11774</strain>
    </source>
</reference>
<feature type="domain" description="HipA-like C-terminal" evidence="3">
    <location>
        <begin position="21"/>
        <end position="196"/>
    </location>
</feature>